<evidence type="ECO:0000256" key="3">
    <source>
        <dbReference type="ARBA" id="ARBA00022989"/>
    </source>
</evidence>
<dbReference type="Gramene" id="TraesLDM1D03G00438580.1">
    <property type="protein sequence ID" value="TraesLDM1D03G00438580.1.CDS1"/>
    <property type="gene ID" value="TraesLDM1D03G00438580"/>
</dbReference>
<dbReference type="Gene3D" id="1.20.1250.20">
    <property type="entry name" value="MFS general substrate transporter like domains"/>
    <property type="match status" value="1"/>
</dbReference>
<dbReference type="Gramene" id="TraesCS1D02G091500.1">
    <property type="protein sequence ID" value="TraesCS1D02G091500.1.cds1"/>
    <property type="gene ID" value="TraesCS1D02G091500"/>
</dbReference>
<feature type="transmembrane region" description="Helical" evidence="5">
    <location>
        <begin position="182"/>
        <end position="204"/>
    </location>
</feature>
<feature type="transmembrane region" description="Helical" evidence="5">
    <location>
        <begin position="407"/>
        <end position="426"/>
    </location>
</feature>
<dbReference type="InterPro" id="IPR036259">
    <property type="entry name" value="MFS_trans_sf"/>
</dbReference>
<evidence type="ECO:0000256" key="5">
    <source>
        <dbReference type="SAM" id="Phobius"/>
    </source>
</evidence>
<sequence>MAAAARAFAAHVLRGRWFMAHGSFLIMSAAGATYIFAVYSKDIKATLGYTQEQLNTVGFFKDVGANVGIHAGLIAEVAPPWLVLSIGAAMNLGGYLMLYLSVAGVVRARPPLWLVCLYIAVGANSQAFANTGALVTCVKNFPESRGVILGLLKGFVGLSGAIFTQLYLAFYGGGVGDTRPLILLVGWLPAAVSVAFLGTIRIIRSPRSPAAARREYRAFCGFLYVSLALAAYLMVVIILQKRFLFTRAEFGVSAAVVLAMLLVPFTVVLREEAALFKNTREAQTVVTVATKPRTPAQEPAAVAEKPAATLTSRVVRALRPPPLGDDYTILQALVSVDMLLLFTATVFGMGGTLTAIDNMGQIGESLGYPQRSIATFVSLISIWNYLGRVASGFASEALLARYRLPRPLVLAVVLLLTVPGHLLISFGVPGSLYVASVIIGFCFGAAQPLILASVSELFGLRYYSTLYNLCGTASPVGSYVLNVRVAGRMYDREAARQGGGHAVASAAGKRFVTCIGVRCYKESFLVITAVTVAAAAVTLVLAWRTRGFYAGDVYARFKEEEEEETVVVGQSRNGVAASETTG</sequence>
<evidence type="ECO:0000313" key="9">
    <source>
        <dbReference type="Proteomes" id="UP000019116"/>
    </source>
</evidence>
<accession>A0A3B5ZQ00</accession>
<dbReference type="GO" id="GO:0016020">
    <property type="term" value="C:membrane"/>
    <property type="evidence" value="ECO:0000318"/>
    <property type="project" value="GO_Central"/>
</dbReference>
<dbReference type="Gramene" id="TraesLAC1D03G00440460.1">
    <property type="protein sequence ID" value="TraesLAC1D03G00440460.1.CDS1"/>
    <property type="gene ID" value="TraesLAC1D03G00440460"/>
</dbReference>
<evidence type="ECO:0000256" key="2">
    <source>
        <dbReference type="ARBA" id="ARBA00022692"/>
    </source>
</evidence>
<dbReference type="Gramene" id="TraesNOR1D03G00444150.1">
    <property type="protein sequence ID" value="TraesNOR1D03G00444150.1.CDS1"/>
    <property type="gene ID" value="TraesNOR1D03G00444150"/>
</dbReference>
<feature type="transmembrane region" description="Helical" evidence="5">
    <location>
        <begin position="338"/>
        <end position="356"/>
    </location>
</feature>
<evidence type="ECO:0000259" key="7">
    <source>
        <dbReference type="Pfam" id="PF23262"/>
    </source>
</evidence>
<evidence type="ECO:0000259" key="6">
    <source>
        <dbReference type="Pfam" id="PF06813"/>
    </source>
</evidence>
<evidence type="ECO:0000313" key="8">
    <source>
        <dbReference type="EnsemblPlants" id="TraesCS1D02G091500.1.cds1"/>
    </source>
</evidence>
<dbReference type="InterPro" id="IPR010658">
    <property type="entry name" value="Nodulin-like"/>
</dbReference>
<dbReference type="OrthoDB" id="410267at2759"/>
<dbReference type="EnsemblPlants" id="TraesCS1D02G091500.1">
    <property type="protein sequence ID" value="TraesCS1D02G091500.1.cds1"/>
    <property type="gene ID" value="TraesCS1D02G091500"/>
</dbReference>
<gene>
    <name evidence="8" type="primary">LOC123180434</name>
</gene>
<keyword evidence="3 5" id="KW-1133">Transmembrane helix</keyword>
<feature type="transmembrane region" description="Helical" evidence="5">
    <location>
        <begin position="18"/>
        <end position="39"/>
    </location>
</feature>
<dbReference type="Gramene" id="TraesARI1D03G00442370.1">
    <property type="protein sequence ID" value="TraesARI1D03G00442370.1.CDS1"/>
    <property type="gene ID" value="TraesARI1D03G00442370"/>
</dbReference>
<dbReference type="SUPFAM" id="SSF103473">
    <property type="entry name" value="MFS general substrate transporter"/>
    <property type="match status" value="1"/>
</dbReference>
<keyword evidence="4 5" id="KW-0472">Membrane</keyword>
<comment type="subcellular location">
    <subcellularLocation>
        <location evidence="1">Membrane</location>
        <topology evidence="1">Multi-pass membrane protein</topology>
    </subcellularLocation>
</comment>
<protein>
    <submittedName>
        <fullName evidence="8">Uncharacterized protein</fullName>
    </submittedName>
</protein>
<feature type="domain" description="Nodulin-like" evidence="6">
    <location>
        <begin position="16"/>
        <end position="268"/>
    </location>
</feature>
<feature type="transmembrane region" description="Helical" evidence="5">
    <location>
        <begin position="250"/>
        <end position="269"/>
    </location>
</feature>
<dbReference type="Gramene" id="TraesROB_scaffold_169267_01G000100.1">
    <property type="protein sequence ID" value="TraesROB_scaffold_169267_01G000100.1"/>
    <property type="gene ID" value="TraesROB_scaffold_169267_01G000100"/>
</dbReference>
<feature type="transmembrane region" description="Helical" evidence="5">
    <location>
        <begin position="368"/>
        <end position="386"/>
    </location>
</feature>
<feature type="transmembrane region" description="Helical" evidence="5">
    <location>
        <begin position="81"/>
        <end position="100"/>
    </location>
</feature>
<dbReference type="AlphaFoldDB" id="A0A3B5ZQ00"/>
<dbReference type="OMA" id="YNFCGTA"/>
<dbReference type="Pfam" id="PF23262">
    <property type="entry name" value="NFD4_C"/>
    <property type="match status" value="1"/>
</dbReference>
<organism evidence="8">
    <name type="scientific">Triticum aestivum</name>
    <name type="common">Wheat</name>
    <dbReference type="NCBI Taxonomy" id="4565"/>
    <lineage>
        <taxon>Eukaryota</taxon>
        <taxon>Viridiplantae</taxon>
        <taxon>Streptophyta</taxon>
        <taxon>Embryophyta</taxon>
        <taxon>Tracheophyta</taxon>
        <taxon>Spermatophyta</taxon>
        <taxon>Magnoliopsida</taxon>
        <taxon>Liliopsida</taxon>
        <taxon>Poales</taxon>
        <taxon>Poaceae</taxon>
        <taxon>BOP clade</taxon>
        <taxon>Pooideae</taxon>
        <taxon>Triticodae</taxon>
        <taxon>Triticeae</taxon>
        <taxon>Triticinae</taxon>
        <taxon>Triticum</taxon>
    </lineage>
</organism>
<dbReference type="CDD" id="cd17354">
    <property type="entry name" value="MFS_Mch1p_like"/>
    <property type="match status" value="1"/>
</dbReference>
<dbReference type="Gramene" id="TraesPARA_EIv1.0_0247100.1">
    <property type="protein sequence ID" value="TraesPARA_EIv1.0_0247100.1.CDS1"/>
    <property type="gene ID" value="TraesPARA_EIv1.0_0247100"/>
</dbReference>
<evidence type="ECO:0000256" key="1">
    <source>
        <dbReference type="ARBA" id="ARBA00004141"/>
    </source>
</evidence>
<reference evidence="8" key="2">
    <citation type="submission" date="2018-10" db="UniProtKB">
        <authorList>
            <consortium name="EnsemblPlants"/>
        </authorList>
    </citation>
    <scope>IDENTIFICATION</scope>
</reference>
<feature type="transmembrane region" description="Helical" evidence="5">
    <location>
        <begin position="216"/>
        <end position="238"/>
    </location>
</feature>
<dbReference type="Gramene" id="TraesCS1D03G0213200.1">
    <property type="protein sequence ID" value="TraesCS1D03G0213200.1.CDS1"/>
    <property type="gene ID" value="TraesCS1D03G0213200"/>
</dbReference>
<dbReference type="InterPro" id="IPR056555">
    <property type="entry name" value="NFD4_C"/>
</dbReference>
<dbReference type="PANTHER" id="PTHR21576">
    <property type="entry name" value="UNCHARACTERIZED NODULIN-LIKE PROTEIN"/>
    <property type="match status" value="1"/>
</dbReference>
<reference evidence="8" key="1">
    <citation type="submission" date="2018-08" db="EMBL/GenBank/DDBJ databases">
        <authorList>
            <person name="Rossello M."/>
        </authorList>
    </citation>
    <scope>NUCLEOTIDE SEQUENCE [LARGE SCALE GENOMIC DNA]</scope>
    <source>
        <strain evidence="8">cv. Chinese Spring</strain>
    </source>
</reference>
<dbReference type="Gramene" id="TraesJAG1D03G00436640.1">
    <property type="protein sequence ID" value="TraesJAG1D03G00436640.1.CDS1"/>
    <property type="gene ID" value="TraesJAG1D03G00436640"/>
</dbReference>
<dbReference type="Proteomes" id="UP000019116">
    <property type="component" value="Chromosome 1D"/>
</dbReference>
<dbReference type="PANTHER" id="PTHR21576:SF108">
    <property type="entry name" value="FAMILY PROTEIN, PUTATIVE, EXPRESSED-RELATED"/>
    <property type="match status" value="1"/>
</dbReference>
<dbReference type="RefSeq" id="XP_044448426.1">
    <property type="nucleotide sequence ID" value="XM_044592491.1"/>
</dbReference>
<dbReference type="GeneID" id="123180434"/>
<dbReference type="Gramene" id="TraesMAC1D03G00436610.1">
    <property type="protein sequence ID" value="TraesMAC1D03G00436610.1.CDS1"/>
    <property type="gene ID" value="TraesMAC1D03G00436610"/>
</dbReference>
<dbReference type="Gramene" id="TraesSTA1D03G00435800.1">
    <property type="protein sequence ID" value="TraesSTA1D03G00435800.1.CDS1"/>
    <property type="gene ID" value="TraesSTA1D03G00435800"/>
</dbReference>
<keyword evidence="9" id="KW-1185">Reference proteome</keyword>
<dbReference type="Gramene" id="TraesCLE_scaffold_125740_01G000100.1">
    <property type="protein sequence ID" value="TraesCLE_scaffold_125740_01G000100.1"/>
    <property type="gene ID" value="TraesCLE_scaffold_125740_01G000100"/>
</dbReference>
<feature type="transmembrane region" description="Helical" evidence="5">
    <location>
        <begin position="432"/>
        <end position="454"/>
    </location>
</feature>
<feature type="domain" description="NFD4 C-terminal" evidence="7">
    <location>
        <begin position="333"/>
        <end position="550"/>
    </location>
</feature>
<evidence type="ECO:0000256" key="4">
    <source>
        <dbReference type="ARBA" id="ARBA00023136"/>
    </source>
</evidence>
<feature type="transmembrane region" description="Helical" evidence="5">
    <location>
        <begin position="524"/>
        <end position="543"/>
    </location>
</feature>
<dbReference type="Gramene" id="TraesCAD_scaffold_100410_01G000100.1">
    <property type="protein sequence ID" value="TraesCAD_scaffold_100410_01G000100.1"/>
    <property type="gene ID" value="TraesCAD_scaffold_100410_01G000100"/>
</dbReference>
<dbReference type="Gramene" id="TraesSYM1D03G00443250.1">
    <property type="protein sequence ID" value="TraesSYM1D03G00443250.1.CDS1"/>
    <property type="gene ID" value="TraesSYM1D03G00443250"/>
</dbReference>
<feature type="transmembrane region" description="Helical" evidence="5">
    <location>
        <begin position="147"/>
        <end position="170"/>
    </location>
</feature>
<name>A0A3B5ZQ00_WHEAT</name>
<keyword evidence="2 5" id="KW-0812">Transmembrane</keyword>
<proteinExistence type="predicted"/>
<dbReference type="PaxDb" id="4565-Traes_1DS_006E697B7.2"/>
<dbReference type="Gramene" id="TraesJUL1D03G00439710.1">
    <property type="protein sequence ID" value="TraesJUL1D03G00439710.1.CDS1"/>
    <property type="gene ID" value="TraesJUL1D03G00439710"/>
</dbReference>
<dbReference type="Pfam" id="PF06813">
    <property type="entry name" value="Nodulin-like"/>
    <property type="match status" value="1"/>
</dbReference>
<dbReference type="Gramene" id="TraesWEE_scaffold_215148_01G000100.1">
    <property type="protein sequence ID" value="TraesWEE_scaffold_215148_01G000100.1"/>
    <property type="gene ID" value="TraesWEE_scaffold_215148_01G000100"/>
</dbReference>
<dbReference type="STRING" id="4565.A0A3B5ZQ00"/>